<organism evidence="1 2">
    <name type="scientific">Pleurodeles waltl</name>
    <name type="common">Iberian ribbed newt</name>
    <dbReference type="NCBI Taxonomy" id="8319"/>
    <lineage>
        <taxon>Eukaryota</taxon>
        <taxon>Metazoa</taxon>
        <taxon>Chordata</taxon>
        <taxon>Craniata</taxon>
        <taxon>Vertebrata</taxon>
        <taxon>Euteleostomi</taxon>
        <taxon>Amphibia</taxon>
        <taxon>Batrachia</taxon>
        <taxon>Caudata</taxon>
        <taxon>Salamandroidea</taxon>
        <taxon>Salamandridae</taxon>
        <taxon>Pleurodelinae</taxon>
        <taxon>Pleurodeles</taxon>
    </lineage>
</organism>
<name>A0AAV7ST41_PLEWA</name>
<gene>
    <name evidence="1" type="ORF">NDU88_007574</name>
</gene>
<accession>A0AAV7ST41</accession>
<evidence type="ECO:0000313" key="1">
    <source>
        <dbReference type="EMBL" id="KAJ1167181.1"/>
    </source>
</evidence>
<reference evidence="1" key="1">
    <citation type="journal article" date="2022" name="bioRxiv">
        <title>Sequencing and chromosome-scale assembly of the giantPleurodeles waltlgenome.</title>
        <authorList>
            <person name="Brown T."/>
            <person name="Elewa A."/>
            <person name="Iarovenko S."/>
            <person name="Subramanian E."/>
            <person name="Araus A.J."/>
            <person name="Petzold A."/>
            <person name="Susuki M."/>
            <person name="Suzuki K.-i.T."/>
            <person name="Hayashi T."/>
            <person name="Toyoda A."/>
            <person name="Oliveira C."/>
            <person name="Osipova E."/>
            <person name="Leigh N.D."/>
            <person name="Simon A."/>
            <person name="Yun M.H."/>
        </authorList>
    </citation>
    <scope>NUCLEOTIDE SEQUENCE</scope>
    <source>
        <strain evidence="1">20211129_DDA</strain>
        <tissue evidence="1">Liver</tissue>
    </source>
</reference>
<evidence type="ECO:0000313" key="2">
    <source>
        <dbReference type="Proteomes" id="UP001066276"/>
    </source>
</evidence>
<feature type="non-terminal residue" evidence="1">
    <location>
        <position position="52"/>
    </location>
</feature>
<dbReference type="AlphaFoldDB" id="A0AAV7ST41"/>
<dbReference type="Proteomes" id="UP001066276">
    <property type="component" value="Chromosome 4_2"/>
</dbReference>
<dbReference type="EMBL" id="JANPWB010000008">
    <property type="protein sequence ID" value="KAJ1167181.1"/>
    <property type="molecule type" value="Genomic_DNA"/>
</dbReference>
<protein>
    <submittedName>
        <fullName evidence="1">Uncharacterized protein</fullName>
    </submittedName>
</protein>
<feature type="non-terminal residue" evidence="1">
    <location>
        <position position="1"/>
    </location>
</feature>
<keyword evidence="2" id="KW-1185">Reference proteome</keyword>
<comment type="caution">
    <text evidence="1">The sequence shown here is derived from an EMBL/GenBank/DDBJ whole genome shotgun (WGS) entry which is preliminary data.</text>
</comment>
<proteinExistence type="predicted"/>
<sequence length="52" mass="5625">SHPLPSHLSLLSLTQCHPLPSHLSLLSLTQCHPLPSHLSLFPHPVSSSPFTP</sequence>